<dbReference type="STRING" id="465721.ACG33_11775"/>
<evidence type="ECO:0000256" key="4">
    <source>
        <dbReference type="ARBA" id="ARBA00022496"/>
    </source>
</evidence>
<dbReference type="InterPro" id="IPR012910">
    <property type="entry name" value="Plug_dom"/>
</dbReference>
<dbReference type="Pfam" id="PF07715">
    <property type="entry name" value="Plug"/>
    <property type="match status" value="1"/>
</dbReference>
<evidence type="ECO:0000256" key="11">
    <source>
        <dbReference type="PROSITE-ProRule" id="PRU01360"/>
    </source>
</evidence>
<keyword evidence="14" id="KW-1185">Reference proteome</keyword>
<evidence type="ECO:0000313" key="14">
    <source>
        <dbReference type="Proteomes" id="UP000070250"/>
    </source>
</evidence>
<evidence type="ECO:0000256" key="9">
    <source>
        <dbReference type="ARBA" id="ARBA00023136"/>
    </source>
</evidence>
<keyword evidence="8" id="KW-0798">TonB box</keyword>
<feature type="domain" description="TonB-dependent receptor plug" evidence="12">
    <location>
        <begin position="39"/>
        <end position="144"/>
    </location>
</feature>
<proteinExistence type="inferred from homology"/>
<dbReference type="PANTHER" id="PTHR32552">
    <property type="entry name" value="FERRICHROME IRON RECEPTOR-RELATED"/>
    <property type="match status" value="1"/>
</dbReference>
<dbReference type="PROSITE" id="PS52016">
    <property type="entry name" value="TONB_DEPENDENT_REC_3"/>
    <property type="match status" value="1"/>
</dbReference>
<evidence type="ECO:0000256" key="5">
    <source>
        <dbReference type="ARBA" id="ARBA00022692"/>
    </source>
</evidence>
<gene>
    <name evidence="13" type="ORF">ACG33_11775</name>
</gene>
<keyword evidence="6" id="KW-0408">Iron</keyword>
<dbReference type="PATRIC" id="fig|465721.4.peg.2515"/>
<dbReference type="Gene3D" id="2.40.170.20">
    <property type="entry name" value="TonB-dependent receptor, beta-barrel domain"/>
    <property type="match status" value="2"/>
</dbReference>
<keyword evidence="9 11" id="KW-0472">Membrane</keyword>
<dbReference type="GO" id="GO:0009279">
    <property type="term" value="C:cell outer membrane"/>
    <property type="evidence" value="ECO:0007669"/>
    <property type="project" value="UniProtKB-SubCell"/>
</dbReference>
<evidence type="ECO:0000259" key="12">
    <source>
        <dbReference type="Pfam" id="PF07715"/>
    </source>
</evidence>
<evidence type="ECO:0000256" key="2">
    <source>
        <dbReference type="ARBA" id="ARBA00022448"/>
    </source>
</evidence>
<sequence>MVLGVPSGASAQESGASIVDSRAGVEEVIVTARRRSEDLARVPGTIAVFGQDQLIERAIRSDSDLQLVAPGLTIRQTQGNNSLTYSIRGQSADTFSGSPSAVIAYMNEVPLTIGSASSFYDLESIQVLKGPQGTLFGRNTTGGAVLYTSAKPTNEFAARFRGRVGNLDLREIEGMVNIPIVDNTVLLRAAFSIVDRDGYIHNRANNSYLGELSRTSGRVSLTIKPSETVTNDTVFQYADIGGTNTGASYTYSAYPCGATNHGFVLTCSSGLLFSPALDDVVATPGAWANYLAAHPDAYAPGLLAYIEEQRRNGAYSTYYPLGAKQDGKDWLLSNTTSFDVNDNLQIRNIFGASRSESDSDRPQIGAPFITILTANLDTGEVGNESLIKSISEELQLQGRTDSGSLDYIVGFYFQREEGDTIWPQTYFDLSPVLLPSSVTNAFRIENKTSALYAQGTWDVSSWIDNLRLTAGIRYTWEKVRIKQLPRATYTYGMPDQHNSFSDPSWELGLEYQATPSLFAYIKTRGSFRSGGFNGSAPPVDAPAEQGGNIFKSEQTQDIEAGLKSRGSLFGRPANLSLAVYHQWIQDVQRVEFPDPDGPGGLASIAVTANVPSAKVYGLELEASIMPTDWLQLGLTGAYTHASFSDGNVELFGTAYKYGPVGDTPEVSGTFFAQVHFPTSENTGDISLRGEVYAQTSQYFSNAADSVALDTELPGYGVVSGRLQWANIMGTRLSAALFGKNLLDKTYFVGGMTLASALGHNAAAVGEPRTYGLELAYEF</sequence>
<keyword evidence="4" id="KW-0410">Iron transport</keyword>
<name>A0A127FBG7_STEDE</name>
<evidence type="ECO:0000313" key="13">
    <source>
        <dbReference type="EMBL" id="AMN47763.1"/>
    </source>
</evidence>
<reference evidence="13 14" key="1">
    <citation type="submission" date="2015-06" db="EMBL/GenBank/DDBJ databases">
        <title>A Comprehensive Approach to Explore the Metabolic and Phylogenetic Diversity of Bacterial Steroid Degradation in the Environment: Testosterone as an Example.</title>
        <authorList>
            <person name="Yang F.-C."/>
            <person name="Chen Y.-L."/>
            <person name="Yu C.-P."/>
            <person name="Tang S.-L."/>
            <person name="Wang P.-H."/>
            <person name="Ismail W."/>
            <person name="Wang C.-H."/>
            <person name="Yang C.-Y."/>
            <person name="Chiang Y.-R."/>
        </authorList>
    </citation>
    <scope>NUCLEOTIDE SEQUENCE [LARGE SCALE GENOMIC DNA]</scope>
    <source>
        <strain evidence="13 14">DSM 18526</strain>
    </source>
</reference>
<comment type="subcellular location">
    <subcellularLocation>
        <location evidence="1 11">Cell outer membrane</location>
        <topology evidence="1 11">Multi-pass membrane protein</topology>
    </subcellularLocation>
</comment>
<accession>A0A127FBG7</accession>
<dbReference type="PANTHER" id="PTHR32552:SF81">
    <property type="entry name" value="TONB-DEPENDENT OUTER MEMBRANE RECEPTOR"/>
    <property type="match status" value="1"/>
</dbReference>
<keyword evidence="10 11" id="KW-0998">Cell outer membrane</keyword>
<dbReference type="AlphaFoldDB" id="A0A127FBG7"/>
<dbReference type="InterPro" id="IPR039426">
    <property type="entry name" value="TonB-dep_rcpt-like"/>
</dbReference>
<protein>
    <recommendedName>
        <fullName evidence="12">TonB-dependent receptor plug domain-containing protein</fullName>
    </recommendedName>
</protein>
<keyword evidence="2 11" id="KW-0813">Transport</keyword>
<evidence type="ECO:0000256" key="8">
    <source>
        <dbReference type="ARBA" id="ARBA00023077"/>
    </source>
</evidence>
<dbReference type="InterPro" id="IPR036942">
    <property type="entry name" value="Beta-barrel_TonB_sf"/>
</dbReference>
<keyword evidence="7" id="KW-0406">Ion transport</keyword>
<comment type="similarity">
    <text evidence="11">Belongs to the TonB-dependent receptor family.</text>
</comment>
<organism evidence="13 14">
    <name type="scientific">Steroidobacter denitrificans</name>
    <dbReference type="NCBI Taxonomy" id="465721"/>
    <lineage>
        <taxon>Bacteria</taxon>
        <taxon>Pseudomonadati</taxon>
        <taxon>Pseudomonadota</taxon>
        <taxon>Gammaproteobacteria</taxon>
        <taxon>Steroidobacterales</taxon>
        <taxon>Steroidobacteraceae</taxon>
        <taxon>Steroidobacter</taxon>
    </lineage>
</organism>
<dbReference type="KEGG" id="sdf:ACG33_11775"/>
<evidence type="ECO:0000256" key="1">
    <source>
        <dbReference type="ARBA" id="ARBA00004571"/>
    </source>
</evidence>
<keyword evidence="5 11" id="KW-0812">Transmembrane</keyword>
<evidence type="ECO:0000256" key="3">
    <source>
        <dbReference type="ARBA" id="ARBA00022452"/>
    </source>
</evidence>
<dbReference type="GO" id="GO:0006826">
    <property type="term" value="P:iron ion transport"/>
    <property type="evidence" value="ECO:0007669"/>
    <property type="project" value="UniProtKB-KW"/>
</dbReference>
<evidence type="ECO:0000256" key="6">
    <source>
        <dbReference type="ARBA" id="ARBA00023004"/>
    </source>
</evidence>
<keyword evidence="3 11" id="KW-1134">Transmembrane beta strand</keyword>
<dbReference type="SUPFAM" id="SSF56935">
    <property type="entry name" value="Porins"/>
    <property type="match status" value="1"/>
</dbReference>
<evidence type="ECO:0000256" key="7">
    <source>
        <dbReference type="ARBA" id="ARBA00023065"/>
    </source>
</evidence>
<dbReference type="EMBL" id="CP011971">
    <property type="protein sequence ID" value="AMN47763.1"/>
    <property type="molecule type" value="Genomic_DNA"/>
</dbReference>
<evidence type="ECO:0000256" key="10">
    <source>
        <dbReference type="ARBA" id="ARBA00023237"/>
    </source>
</evidence>
<dbReference type="Proteomes" id="UP000070250">
    <property type="component" value="Chromosome"/>
</dbReference>